<feature type="binding site" evidence="2">
    <location>
        <begin position="98"/>
        <end position="101"/>
    </location>
    <ligand>
        <name>substrate</name>
    </ligand>
</feature>
<comment type="function">
    <text evidence="2">Catalyzes the reversible conversion of ribose-5-phosphate to ribulose 5-phosphate.</text>
</comment>
<dbReference type="InterPro" id="IPR020672">
    <property type="entry name" value="Ribose5P_isomerase_typA_subgr"/>
</dbReference>
<keyword evidence="1 2" id="KW-0413">Isomerase</keyword>
<dbReference type="InterPro" id="IPR037171">
    <property type="entry name" value="NagB/RpiA_transferase-like"/>
</dbReference>
<dbReference type="EMBL" id="JAAWWK010000005">
    <property type="protein sequence ID" value="NKI18752.1"/>
    <property type="molecule type" value="Genomic_DNA"/>
</dbReference>
<feature type="binding site" evidence="2">
    <location>
        <position position="125"/>
    </location>
    <ligand>
        <name>substrate</name>
    </ligand>
</feature>
<accession>A0ABX1GHP9</accession>
<dbReference type="Pfam" id="PF06026">
    <property type="entry name" value="Rib_5-P_isom_A"/>
    <property type="match status" value="1"/>
</dbReference>
<gene>
    <name evidence="2 3" type="primary">rpiA</name>
    <name evidence="3" type="ORF">HCU74_15170</name>
</gene>
<dbReference type="EC" id="5.3.1.6" evidence="2"/>
<dbReference type="PANTHER" id="PTHR11934">
    <property type="entry name" value="RIBOSE-5-PHOSPHATE ISOMERASE"/>
    <property type="match status" value="1"/>
</dbReference>
<dbReference type="Proteomes" id="UP000765845">
    <property type="component" value="Unassembled WGS sequence"/>
</dbReference>
<feature type="binding site" evidence="2">
    <location>
        <begin position="32"/>
        <end position="35"/>
    </location>
    <ligand>
        <name>substrate</name>
    </ligand>
</feature>
<comment type="similarity">
    <text evidence="2">Belongs to the ribose 5-phosphate isomerase family.</text>
</comment>
<comment type="subunit">
    <text evidence="2">Homodimer.</text>
</comment>
<dbReference type="RefSeq" id="WP_168451262.1">
    <property type="nucleotide sequence ID" value="NZ_JAAWWK010000005.1"/>
</dbReference>
<evidence type="ECO:0000256" key="2">
    <source>
        <dbReference type="HAMAP-Rule" id="MF_00170"/>
    </source>
</evidence>
<dbReference type="CDD" id="cd01398">
    <property type="entry name" value="RPI_A"/>
    <property type="match status" value="1"/>
</dbReference>
<keyword evidence="4" id="KW-1185">Reference proteome</keyword>
<feature type="active site" description="Proton acceptor" evidence="2">
    <location>
        <position position="107"/>
    </location>
</feature>
<dbReference type="Gene3D" id="3.30.70.260">
    <property type="match status" value="1"/>
</dbReference>
<comment type="pathway">
    <text evidence="2">Carbohydrate degradation; pentose phosphate pathway; D-ribose 5-phosphate from D-ribulose 5-phosphate (non-oxidative stage): step 1/1.</text>
</comment>
<feature type="binding site" evidence="2">
    <location>
        <begin position="85"/>
        <end position="88"/>
    </location>
    <ligand>
        <name>substrate</name>
    </ligand>
</feature>
<comment type="caution">
    <text evidence="3">The sequence shown here is derived from an EMBL/GenBank/DDBJ whole genome shotgun (WGS) entry which is preliminary data.</text>
</comment>
<dbReference type="HAMAP" id="MF_00170">
    <property type="entry name" value="Rib_5P_isom_A"/>
    <property type="match status" value="1"/>
</dbReference>
<dbReference type="InterPro" id="IPR004788">
    <property type="entry name" value="Ribose5P_isomerase_type_A"/>
</dbReference>
<name>A0ABX1GHP9_9GAMM</name>
<dbReference type="SUPFAM" id="SSF75445">
    <property type="entry name" value="D-ribose-5-phosphate isomerase (RpiA), lid domain"/>
    <property type="match status" value="1"/>
</dbReference>
<evidence type="ECO:0000313" key="4">
    <source>
        <dbReference type="Proteomes" id="UP000765845"/>
    </source>
</evidence>
<evidence type="ECO:0000256" key="1">
    <source>
        <dbReference type="ARBA" id="ARBA00023235"/>
    </source>
</evidence>
<dbReference type="PANTHER" id="PTHR11934:SF0">
    <property type="entry name" value="RIBOSE-5-PHOSPHATE ISOMERASE"/>
    <property type="match status" value="1"/>
</dbReference>
<evidence type="ECO:0000313" key="3">
    <source>
        <dbReference type="EMBL" id="NKI18752.1"/>
    </source>
</evidence>
<dbReference type="NCBIfam" id="NF001924">
    <property type="entry name" value="PRK00702.1"/>
    <property type="match status" value="1"/>
</dbReference>
<reference evidence="3 4" key="1">
    <citation type="submission" date="2020-04" db="EMBL/GenBank/DDBJ databases">
        <authorList>
            <person name="Yoon J."/>
        </authorList>
    </citation>
    <scope>NUCLEOTIDE SEQUENCE [LARGE SCALE GENOMIC DNA]</scope>
    <source>
        <strain evidence="3 4">KMU-166</strain>
    </source>
</reference>
<comment type="catalytic activity">
    <reaction evidence="2">
        <text>aldehydo-D-ribose 5-phosphate = D-ribulose 5-phosphate</text>
        <dbReference type="Rhea" id="RHEA:14657"/>
        <dbReference type="ChEBI" id="CHEBI:58121"/>
        <dbReference type="ChEBI" id="CHEBI:58273"/>
        <dbReference type="EC" id="5.3.1.6"/>
    </reaction>
</comment>
<organism evidence="3 4">
    <name type="scientific">Spongiibacter thalassae</name>
    <dbReference type="NCBI Taxonomy" id="2721624"/>
    <lineage>
        <taxon>Bacteria</taxon>
        <taxon>Pseudomonadati</taxon>
        <taxon>Pseudomonadota</taxon>
        <taxon>Gammaproteobacteria</taxon>
        <taxon>Cellvibrionales</taxon>
        <taxon>Spongiibacteraceae</taxon>
        <taxon>Spongiibacter</taxon>
    </lineage>
</organism>
<dbReference type="SUPFAM" id="SSF100950">
    <property type="entry name" value="NagB/RpiA/CoA transferase-like"/>
    <property type="match status" value="1"/>
</dbReference>
<dbReference type="Gene3D" id="3.40.50.1360">
    <property type="match status" value="1"/>
</dbReference>
<sequence>MDQDQLKKAVAAAAIEEVKSAILDGEIIGIGTGSTANQFIDLLAPYRNEIKGTVASSEASAQRLRNHGIEVLDLNSTGDIAVYVDGADESNHRLELIKGGGAALTREKIVAAASARFICIADESKLVDQLGAFPLPVEVIPMARSYVARELVKLGGNPVYREGVVTDNGNIILDVYDFMIATPCKTEERINAITGVVTNGLFALRPADLLLLGTPDGVKRLTA</sequence>
<proteinExistence type="inferred from homology"/>
<dbReference type="GO" id="GO:0004751">
    <property type="term" value="F:ribose-5-phosphate isomerase activity"/>
    <property type="evidence" value="ECO:0007669"/>
    <property type="project" value="UniProtKB-EC"/>
</dbReference>
<protein>
    <recommendedName>
        <fullName evidence="2">Ribose-5-phosphate isomerase A</fullName>
        <ecNumber evidence="2">5.3.1.6</ecNumber>
    </recommendedName>
    <alternativeName>
        <fullName evidence="2">Phosphoriboisomerase A</fullName>
        <shortName evidence="2">PRI</shortName>
    </alternativeName>
</protein>
<dbReference type="NCBIfam" id="TIGR00021">
    <property type="entry name" value="rpiA"/>
    <property type="match status" value="1"/>
</dbReference>